<organism evidence="2 3">
    <name type="scientific">Candidatus Desulfobacillus denitrificans</name>
    <dbReference type="NCBI Taxonomy" id="2608985"/>
    <lineage>
        <taxon>Bacteria</taxon>
        <taxon>Pseudomonadati</taxon>
        <taxon>Pseudomonadota</taxon>
        <taxon>Betaproteobacteria</taxon>
        <taxon>Candidatus Desulfobacillus</taxon>
    </lineage>
</organism>
<evidence type="ECO:0008006" key="4">
    <source>
        <dbReference type="Google" id="ProtNLM"/>
    </source>
</evidence>
<dbReference type="AlphaFoldDB" id="A0A809RAR9"/>
<evidence type="ECO:0000256" key="1">
    <source>
        <dbReference type="SAM" id="Coils"/>
    </source>
</evidence>
<accession>A0A809RAR9</accession>
<evidence type="ECO:0000313" key="2">
    <source>
        <dbReference type="EMBL" id="BBO21445.1"/>
    </source>
</evidence>
<dbReference type="Proteomes" id="UP000662914">
    <property type="component" value="Chromosome"/>
</dbReference>
<reference evidence="2" key="1">
    <citation type="journal article" name="DNA Res.">
        <title>The physiological potential of anammox bacteria as revealed by their core genome structure.</title>
        <authorList>
            <person name="Okubo T."/>
            <person name="Toyoda A."/>
            <person name="Fukuhara K."/>
            <person name="Uchiyama I."/>
            <person name="Harigaya Y."/>
            <person name="Kuroiwa M."/>
            <person name="Suzuki T."/>
            <person name="Murakami Y."/>
            <person name="Suwa Y."/>
            <person name="Takami H."/>
        </authorList>
    </citation>
    <scope>NUCLEOTIDE SEQUENCE</scope>
    <source>
        <strain evidence="2">317325-3</strain>
    </source>
</reference>
<dbReference type="KEGG" id="ddz:DSYM_21440"/>
<name>A0A809RAR9_9PROT</name>
<dbReference type="EMBL" id="AP021857">
    <property type="protein sequence ID" value="BBO21445.1"/>
    <property type="molecule type" value="Genomic_DNA"/>
</dbReference>
<dbReference type="InterPro" id="IPR021482">
    <property type="entry name" value="DUF3135"/>
</dbReference>
<sequence>MPSFDFDAWRDLAARDPAEYFRQRERLLAAFIAERPEAEADLRALQSQIDQVRALAGSPAQAARELARMLGERLEALTGYMRQLDRQVNVLHLAAQRLHPGPN</sequence>
<gene>
    <name evidence="2" type="ORF">DSYM_21440</name>
</gene>
<evidence type="ECO:0000313" key="3">
    <source>
        <dbReference type="Proteomes" id="UP000662914"/>
    </source>
</evidence>
<feature type="coiled-coil region" evidence="1">
    <location>
        <begin position="28"/>
        <end position="55"/>
    </location>
</feature>
<protein>
    <recommendedName>
        <fullName evidence="4">DUF3135 domain-containing protein</fullName>
    </recommendedName>
</protein>
<dbReference type="Pfam" id="PF11333">
    <property type="entry name" value="DUF3135"/>
    <property type="match status" value="1"/>
</dbReference>
<proteinExistence type="predicted"/>
<keyword evidence="1" id="KW-0175">Coiled coil</keyword>